<dbReference type="OrthoDB" id="5402098at2"/>
<dbReference type="PROSITE" id="PS51257">
    <property type="entry name" value="PROKAR_LIPOPROTEIN"/>
    <property type="match status" value="1"/>
</dbReference>
<dbReference type="InterPro" id="IPR016364">
    <property type="entry name" value="Surface_antigen_Rickettsia"/>
</dbReference>
<dbReference type="PIRSF" id="PIRSF002721">
    <property type="entry name" value="Surface_antigen_Rickettsia"/>
    <property type="match status" value="1"/>
</dbReference>
<gene>
    <name evidence="2" type="ORF">RU07_14585</name>
</gene>
<organism evidence="2 3">
    <name type="scientific">Agrobacterium tumefaciens</name>
    <dbReference type="NCBI Taxonomy" id="358"/>
    <lineage>
        <taxon>Bacteria</taxon>
        <taxon>Pseudomonadati</taxon>
        <taxon>Pseudomonadota</taxon>
        <taxon>Alphaproteobacteria</taxon>
        <taxon>Hyphomicrobiales</taxon>
        <taxon>Rhizobiaceae</taxon>
        <taxon>Rhizobium/Agrobacterium group</taxon>
        <taxon>Agrobacterium</taxon>
        <taxon>Agrobacterium tumefaciens complex</taxon>
    </lineage>
</organism>
<comment type="caution">
    <text evidence="2">The sequence shown here is derived from an EMBL/GenBank/DDBJ whole genome shotgun (WGS) entry which is preliminary data.</text>
</comment>
<keyword evidence="1" id="KW-0732">Signal</keyword>
<sequence length="142" mass="14653">MNSSLMRPAVVSLLCISVLSSCTTSNTRNAGGGLLGRGGASATPYISALQGGIAGRSGLQMSRGDFNRAMEAEYQALETSPGGQAVVWGSGDTRGEVVANAPYQVGNQNCRQYAHSLTVDGKQAKVRGAACRNSNGTWTPLT</sequence>
<evidence type="ECO:0000313" key="2">
    <source>
        <dbReference type="EMBL" id="KIQ02068.1"/>
    </source>
</evidence>
<evidence type="ECO:0000313" key="3">
    <source>
        <dbReference type="Proteomes" id="UP000035017"/>
    </source>
</evidence>
<dbReference type="AlphaFoldDB" id="A0A0D0KXQ3"/>
<accession>A0A0D0KXQ3</accession>
<feature type="chain" id="PRO_5002215466" evidence="1">
    <location>
        <begin position="31"/>
        <end position="142"/>
    </location>
</feature>
<reference evidence="2 3" key="1">
    <citation type="submission" date="2014-12" db="EMBL/GenBank/DDBJ databases">
        <title>16Stimator: statistical estimation of ribosomal gene copy numbers from draft genome assemblies.</title>
        <authorList>
            <person name="Perisin M.A."/>
            <person name="Vetter M."/>
            <person name="Gilbert J.A."/>
            <person name="Bergelson J."/>
        </authorList>
    </citation>
    <scope>NUCLEOTIDE SEQUENCE [LARGE SCALE GENOMIC DNA]</scope>
    <source>
        <strain evidence="2 3">MEJ076</strain>
    </source>
</reference>
<dbReference type="Proteomes" id="UP000035017">
    <property type="component" value="Unassembled WGS sequence"/>
</dbReference>
<proteinExistence type="predicted"/>
<name>A0A0D0KXQ3_AGRTU</name>
<feature type="signal peptide" evidence="1">
    <location>
        <begin position="1"/>
        <end position="30"/>
    </location>
</feature>
<protein>
    <submittedName>
        <fullName evidence="2">Membrane protein</fullName>
    </submittedName>
</protein>
<dbReference type="EMBL" id="JXQV01000012">
    <property type="protein sequence ID" value="KIQ02068.1"/>
    <property type="molecule type" value="Genomic_DNA"/>
</dbReference>
<evidence type="ECO:0000256" key="1">
    <source>
        <dbReference type="SAM" id="SignalP"/>
    </source>
</evidence>